<dbReference type="SUPFAM" id="SSF50249">
    <property type="entry name" value="Nucleic acid-binding proteins"/>
    <property type="match status" value="2"/>
</dbReference>
<proteinExistence type="predicted"/>
<evidence type="ECO:0000256" key="1">
    <source>
        <dbReference type="ARBA" id="ARBA00023125"/>
    </source>
</evidence>
<evidence type="ECO:0000259" key="3">
    <source>
        <dbReference type="Pfam" id="PF16900"/>
    </source>
</evidence>
<dbReference type="Pfam" id="PF16900">
    <property type="entry name" value="REPA_OB_2"/>
    <property type="match status" value="1"/>
</dbReference>
<evidence type="ECO:0000259" key="2">
    <source>
        <dbReference type="Pfam" id="PF08646"/>
    </source>
</evidence>
<dbReference type="Pfam" id="PF08646">
    <property type="entry name" value="Rep_fac-A_C"/>
    <property type="match status" value="1"/>
</dbReference>
<name>A0A396IDY1_MEDTR</name>
<dbReference type="EMBL" id="PSQE01000004">
    <property type="protein sequence ID" value="RHN63732.1"/>
    <property type="molecule type" value="Genomic_DNA"/>
</dbReference>
<feature type="domain" description="Replication factor A C-terminal" evidence="2">
    <location>
        <begin position="107"/>
        <end position="186"/>
    </location>
</feature>
<dbReference type="Proteomes" id="UP000265566">
    <property type="component" value="Chromosome 4"/>
</dbReference>
<dbReference type="AlphaFoldDB" id="A0A396IDY1"/>
<gene>
    <name evidence="4" type="ORF">MtrunA17_Chr4g0061501</name>
</gene>
<organism evidence="4">
    <name type="scientific">Medicago truncatula</name>
    <name type="common">Barrel medic</name>
    <name type="synonym">Medicago tribuloides</name>
    <dbReference type="NCBI Taxonomy" id="3880"/>
    <lineage>
        <taxon>Eukaryota</taxon>
        <taxon>Viridiplantae</taxon>
        <taxon>Streptophyta</taxon>
        <taxon>Embryophyta</taxon>
        <taxon>Tracheophyta</taxon>
        <taxon>Spermatophyta</taxon>
        <taxon>Magnoliopsida</taxon>
        <taxon>eudicotyledons</taxon>
        <taxon>Gunneridae</taxon>
        <taxon>Pentapetalae</taxon>
        <taxon>rosids</taxon>
        <taxon>fabids</taxon>
        <taxon>Fabales</taxon>
        <taxon>Fabaceae</taxon>
        <taxon>Papilionoideae</taxon>
        <taxon>50 kb inversion clade</taxon>
        <taxon>NPAAA clade</taxon>
        <taxon>Hologalegina</taxon>
        <taxon>IRL clade</taxon>
        <taxon>Trifolieae</taxon>
        <taxon>Medicago</taxon>
    </lineage>
</organism>
<sequence length="196" mass="21573">MSSNLSSQMLTVGCRGKKTVVVTLWGDLATNIGNELLEIADKSPVVAIKSVKVWDFGGVSLSAMHRSLVMINPDVPEARKLRSSEAGIPLSPRYDSEGKDAAMVALSEAYISIFNEEAEKIIGCSADELNDLRSQEGEENPYLMKLKKATWIPHLLRVSVSQNENNNEKRQKITAVAVVPVDLAANLNFSLKIYRR</sequence>
<dbReference type="Gene3D" id="2.40.50.140">
    <property type="entry name" value="Nucleic acid-binding proteins"/>
    <property type="match status" value="2"/>
</dbReference>
<dbReference type="InterPro" id="IPR012340">
    <property type="entry name" value="NA-bd_OB-fold"/>
</dbReference>
<comment type="caution">
    <text evidence="4">The sequence shown here is derived from an EMBL/GenBank/DDBJ whole genome shotgun (WGS) entry which is preliminary data.</text>
</comment>
<dbReference type="PANTHER" id="PTHR23273">
    <property type="entry name" value="REPLICATION FACTOR A 1, RFA1"/>
    <property type="match status" value="1"/>
</dbReference>
<dbReference type="InterPro" id="IPR031657">
    <property type="entry name" value="REPA_OB_2"/>
</dbReference>
<protein>
    <submittedName>
        <fullName evidence="4">Putative replication protein A, OB</fullName>
    </submittedName>
</protein>
<evidence type="ECO:0000313" key="4">
    <source>
        <dbReference type="EMBL" id="RHN63732.1"/>
    </source>
</evidence>
<reference evidence="4" key="1">
    <citation type="journal article" date="2018" name="Nat. Plants">
        <title>Whole-genome landscape of Medicago truncatula symbiotic genes.</title>
        <authorList>
            <person name="Pecrix Y."/>
            <person name="Gamas P."/>
            <person name="Carrere S."/>
        </authorList>
    </citation>
    <scope>NUCLEOTIDE SEQUENCE</scope>
    <source>
        <tissue evidence="4">Leaves</tissue>
    </source>
</reference>
<dbReference type="CDD" id="cd04475">
    <property type="entry name" value="RPA1_DBD_B"/>
    <property type="match status" value="1"/>
</dbReference>
<accession>A0A396IDY1</accession>
<dbReference type="GO" id="GO:0003677">
    <property type="term" value="F:DNA binding"/>
    <property type="evidence" value="ECO:0007669"/>
    <property type="project" value="UniProtKB-KW"/>
</dbReference>
<dbReference type="PANTHER" id="PTHR23273:SF174">
    <property type="entry name" value="NUCLEIC ACID-BINDING, OB-FOLD-LIKE PROTEIN"/>
    <property type="match status" value="1"/>
</dbReference>
<dbReference type="InterPro" id="IPR013955">
    <property type="entry name" value="Rep_factor-A_C"/>
</dbReference>
<keyword evidence="1" id="KW-0238">DNA-binding</keyword>
<feature type="domain" description="Replication protein A OB" evidence="3">
    <location>
        <begin position="9"/>
        <end position="72"/>
    </location>
</feature>
<dbReference type="Gramene" id="rna26472">
    <property type="protein sequence ID" value="RHN63732.1"/>
    <property type="gene ID" value="gene26472"/>
</dbReference>